<proteinExistence type="predicted"/>
<dbReference type="InterPro" id="IPR025668">
    <property type="entry name" value="Tnp_DDE_dom"/>
</dbReference>
<evidence type="ECO:0000313" key="3">
    <source>
        <dbReference type="EMBL" id="MBY8888124.1"/>
    </source>
</evidence>
<feature type="domain" description="Transposase DDE" evidence="2">
    <location>
        <begin position="5"/>
        <end position="111"/>
    </location>
</feature>
<keyword evidence="4" id="KW-1185">Reference proteome</keyword>
<evidence type="ECO:0000256" key="1">
    <source>
        <dbReference type="SAM" id="MobiDB-lite"/>
    </source>
</evidence>
<evidence type="ECO:0000313" key="4">
    <source>
        <dbReference type="Proteomes" id="UP001198565"/>
    </source>
</evidence>
<reference evidence="3 4" key="1">
    <citation type="submission" date="2021-08" db="EMBL/GenBank/DDBJ databases">
        <title>Streptomyces sp. PTM05 isolated from lichen.</title>
        <authorList>
            <person name="Somphong A."/>
            <person name="Phongsopitanun W."/>
            <person name="Tanasupawat S."/>
        </authorList>
    </citation>
    <scope>NUCLEOTIDE SEQUENCE [LARGE SCALE GENOMIC DNA]</scope>
    <source>
        <strain evidence="3 4">Ptm05</strain>
    </source>
</reference>
<name>A0ABS7QZN4_9ACTN</name>
<accession>A0ABS7QZN4</accession>
<sequence length="148" mass="16639">MEVRHRGHATVENCIRCGKTTGFGRFPSRDFAINTAWLELSLAAIDLLAWMLVLLPDGELATAEPKKPRYRLLHVAARLTRGGRRVHRRISATWPWRNELADAFHRLDALPRPAGSPTPQLPAHNPKDPGEPDHRAGPPARPRNETTR</sequence>
<feature type="compositionally biased region" description="Basic and acidic residues" evidence="1">
    <location>
        <begin position="125"/>
        <end position="148"/>
    </location>
</feature>
<feature type="region of interest" description="Disordered" evidence="1">
    <location>
        <begin position="107"/>
        <end position="148"/>
    </location>
</feature>
<evidence type="ECO:0000259" key="2">
    <source>
        <dbReference type="Pfam" id="PF13701"/>
    </source>
</evidence>
<dbReference type="EMBL" id="JAINVZ010000021">
    <property type="protein sequence ID" value="MBY8888124.1"/>
    <property type="molecule type" value="Genomic_DNA"/>
</dbReference>
<dbReference type="Proteomes" id="UP001198565">
    <property type="component" value="Unassembled WGS sequence"/>
</dbReference>
<comment type="caution">
    <text evidence="3">The sequence shown here is derived from an EMBL/GenBank/DDBJ whole genome shotgun (WGS) entry which is preliminary data.</text>
</comment>
<organism evidence="3 4">
    <name type="scientific">Streptantibioticus parmotrematis</name>
    <dbReference type="NCBI Taxonomy" id="2873249"/>
    <lineage>
        <taxon>Bacteria</taxon>
        <taxon>Bacillati</taxon>
        <taxon>Actinomycetota</taxon>
        <taxon>Actinomycetes</taxon>
        <taxon>Kitasatosporales</taxon>
        <taxon>Streptomycetaceae</taxon>
        <taxon>Streptantibioticus</taxon>
    </lineage>
</organism>
<dbReference type="Pfam" id="PF13701">
    <property type="entry name" value="DDE_Tnp_1_4"/>
    <property type="match status" value="1"/>
</dbReference>
<protein>
    <submittedName>
        <fullName evidence="3">Transposase</fullName>
    </submittedName>
</protein>
<gene>
    <name evidence="3" type="ORF">K7472_25265</name>
</gene>